<organism evidence="2 3">
    <name type="scientific">Austropuccinia psidii MF-1</name>
    <dbReference type="NCBI Taxonomy" id="1389203"/>
    <lineage>
        <taxon>Eukaryota</taxon>
        <taxon>Fungi</taxon>
        <taxon>Dikarya</taxon>
        <taxon>Basidiomycota</taxon>
        <taxon>Pucciniomycotina</taxon>
        <taxon>Pucciniomycetes</taxon>
        <taxon>Pucciniales</taxon>
        <taxon>Sphaerophragmiaceae</taxon>
        <taxon>Austropuccinia</taxon>
    </lineage>
</organism>
<accession>A0A9Q3JEZ3</accession>
<reference evidence="2" key="1">
    <citation type="submission" date="2021-03" db="EMBL/GenBank/DDBJ databases">
        <title>Draft genome sequence of rust myrtle Austropuccinia psidii MF-1, a brazilian biotype.</title>
        <authorList>
            <person name="Quecine M.C."/>
            <person name="Pachon D.M.R."/>
            <person name="Bonatelli M.L."/>
            <person name="Correr F.H."/>
            <person name="Franceschini L.M."/>
            <person name="Leite T.F."/>
            <person name="Margarido G.R.A."/>
            <person name="Almeida C.A."/>
            <person name="Ferrarezi J.A."/>
            <person name="Labate C.A."/>
        </authorList>
    </citation>
    <scope>NUCLEOTIDE SEQUENCE</scope>
    <source>
        <strain evidence="2">MF-1</strain>
    </source>
</reference>
<evidence type="ECO:0000313" key="3">
    <source>
        <dbReference type="Proteomes" id="UP000765509"/>
    </source>
</evidence>
<protein>
    <submittedName>
        <fullName evidence="2">Uncharacterized protein</fullName>
    </submittedName>
</protein>
<dbReference type="EMBL" id="AVOT02070665">
    <property type="protein sequence ID" value="MBW0561192.1"/>
    <property type="molecule type" value="Genomic_DNA"/>
</dbReference>
<gene>
    <name evidence="2" type="ORF">O181_100907</name>
</gene>
<feature type="region of interest" description="Disordered" evidence="1">
    <location>
        <begin position="59"/>
        <end position="138"/>
    </location>
</feature>
<feature type="compositionally biased region" description="Polar residues" evidence="1">
    <location>
        <begin position="59"/>
        <end position="91"/>
    </location>
</feature>
<proteinExistence type="predicted"/>
<dbReference type="Proteomes" id="UP000765509">
    <property type="component" value="Unassembled WGS sequence"/>
</dbReference>
<evidence type="ECO:0000256" key="1">
    <source>
        <dbReference type="SAM" id="MobiDB-lite"/>
    </source>
</evidence>
<feature type="compositionally biased region" description="Polar residues" evidence="1">
    <location>
        <begin position="99"/>
        <end position="113"/>
    </location>
</feature>
<name>A0A9Q3JEZ3_9BASI</name>
<dbReference type="AlphaFoldDB" id="A0A9Q3JEZ3"/>
<evidence type="ECO:0000313" key="2">
    <source>
        <dbReference type="EMBL" id="MBW0561192.1"/>
    </source>
</evidence>
<keyword evidence="3" id="KW-1185">Reference proteome</keyword>
<sequence length="155" mass="17793">MDNKRFNLESHWAELGASCQKICLKEIEFKDLMVITKGWNPTREFRPLEVRENRIRKNQATIQTKEEQLTQTGNTQIASCSQGAGQISSPVASHHSENNRSVTKSNHSSQSQEVSRRGQGYKGKNKTTFSQRKRESDKIIQKLLNLVKEVHKNQK</sequence>
<comment type="caution">
    <text evidence="2">The sequence shown here is derived from an EMBL/GenBank/DDBJ whole genome shotgun (WGS) entry which is preliminary data.</text>
</comment>